<proteinExistence type="predicted"/>
<evidence type="ECO:0000256" key="8">
    <source>
        <dbReference type="SAM" id="Phobius"/>
    </source>
</evidence>
<name>A0A327LB25_9BRAD</name>
<comment type="caution">
    <text evidence="9">The sequence shown here is derived from an EMBL/GenBank/DDBJ whole genome shotgun (WGS) entry which is preliminary data.</text>
</comment>
<accession>A0A327LB25</accession>
<dbReference type="EMBL" id="NPEX01000029">
    <property type="protein sequence ID" value="RAI44938.1"/>
    <property type="molecule type" value="Genomic_DNA"/>
</dbReference>
<dbReference type="GO" id="GO:0046872">
    <property type="term" value="F:metal ion binding"/>
    <property type="evidence" value="ECO:0007669"/>
    <property type="project" value="UniProtKB-KW"/>
</dbReference>
<comment type="cofactor">
    <cofactor evidence="7">
        <name>Mg(2+)</name>
        <dbReference type="ChEBI" id="CHEBI:18420"/>
    </cofactor>
</comment>
<keyword evidence="6 8" id="KW-0472">Membrane</keyword>
<dbReference type="GO" id="GO:0016780">
    <property type="term" value="F:phosphotransferase activity, for other substituted phosphate groups"/>
    <property type="evidence" value="ECO:0007669"/>
    <property type="project" value="InterPro"/>
</dbReference>
<evidence type="ECO:0000256" key="1">
    <source>
        <dbReference type="ARBA" id="ARBA00004651"/>
    </source>
</evidence>
<evidence type="ECO:0000256" key="5">
    <source>
        <dbReference type="ARBA" id="ARBA00022989"/>
    </source>
</evidence>
<protein>
    <recommendedName>
        <fullName evidence="11">Glycosyl transferase</fullName>
    </recommendedName>
</protein>
<dbReference type="InterPro" id="IPR000715">
    <property type="entry name" value="Glycosyl_transferase_4"/>
</dbReference>
<keyword evidence="5 8" id="KW-1133">Transmembrane helix</keyword>
<comment type="subcellular location">
    <subcellularLocation>
        <location evidence="1">Cell membrane</location>
        <topology evidence="1">Multi-pass membrane protein</topology>
    </subcellularLocation>
</comment>
<dbReference type="AlphaFoldDB" id="A0A327LB25"/>
<keyword evidence="10" id="KW-1185">Reference proteome</keyword>
<keyword evidence="7" id="KW-0460">Magnesium</keyword>
<dbReference type="GO" id="GO:0005886">
    <property type="term" value="C:plasma membrane"/>
    <property type="evidence" value="ECO:0007669"/>
    <property type="project" value="UniProtKB-SubCell"/>
</dbReference>
<keyword evidence="3" id="KW-0808">Transferase</keyword>
<dbReference type="GO" id="GO:0071555">
    <property type="term" value="P:cell wall organization"/>
    <property type="evidence" value="ECO:0007669"/>
    <property type="project" value="TreeGrafter"/>
</dbReference>
<evidence type="ECO:0000256" key="6">
    <source>
        <dbReference type="ARBA" id="ARBA00023136"/>
    </source>
</evidence>
<dbReference type="PANTHER" id="PTHR22926">
    <property type="entry name" value="PHOSPHO-N-ACETYLMURAMOYL-PENTAPEPTIDE-TRANSFERASE"/>
    <property type="match status" value="1"/>
</dbReference>
<dbReference type="Pfam" id="PF00953">
    <property type="entry name" value="Glycos_transf_4"/>
    <property type="match status" value="1"/>
</dbReference>
<feature type="transmembrane region" description="Helical" evidence="8">
    <location>
        <begin position="14"/>
        <end position="37"/>
    </location>
</feature>
<evidence type="ECO:0000256" key="4">
    <source>
        <dbReference type="ARBA" id="ARBA00022692"/>
    </source>
</evidence>
<feature type="transmembrane region" description="Helical" evidence="8">
    <location>
        <begin position="332"/>
        <end position="351"/>
    </location>
</feature>
<evidence type="ECO:0008006" key="11">
    <source>
        <dbReference type="Google" id="ProtNLM"/>
    </source>
</evidence>
<dbReference type="Proteomes" id="UP000249130">
    <property type="component" value="Unassembled WGS sequence"/>
</dbReference>
<evidence type="ECO:0000256" key="7">
    <source>
        <dbReference type="PIRSR" id="PIRSR600715-1"/>
    </source>
</evidence>
<keyword evidence="4 8" id="KW-0812">Transmembrane</keyword>
<evidence type="ECO:0000313" key="10">
    <source>
        <dbReference type="Proteomes" id="UP000249130"/>
    </source>
</evidence>
<keyword evidence="2" id="KW-1003">Cell membrane</keyword>
<dbReference type="OrthoDB" id="9783652at2"/>
<feature type="transmembrane region" description="Helical" evidence="8">
    <location>
        <begin position="97"/>
        <end position="114"/>
    </location>
</feature>
<dbReference type="GO" id="GO:0044038">
    <property type="term" value="P:cell wall macromolecule biosynthetic process"/>
    <property type="evidence" value="ECO:0007669"/>
    <property type="project" value="TreeGrafter"/>
</dbReference>
<feature type="transmembrane region" description="Helical" evidence="8">
    <location>
        <begin position="241"/>
        <end position="267"/>
    </location>
</feature>
<reference evidence="9 10" key="1">
    <citation type="submission" date="2017-07" db="EMBL/GenBank/DDBJ databases">
        <title>Draft Genome Sequences of Select Purple Nonsulfur Bacteria.</title>
        <authorList>
            <person name="Lasarre B."/>
            <person name="Mckinlay J.B."/>
        </authorList>
    </citation>
    <scope>NUCLEOTIDE SEQUENCE [LARGE SCALE GENOMIC DNA]</scope>
    <source>
        <strain evidence="9 10">DSM 5909</strain>
    </source>
</reference>
<organism evidence="9 10">
    <name type="scientific">Rhodoplanes roseus</name>
    <dbReference type="NCBI Taxonomy" id="29409"/>
    <lineage>
        <taxon>Bacteria</taxon>
        <taxon>Pseudomonadati</taxon>
        <taxon>Pseudomonadota</taxon>
        <taxon>Alphaproteobacteria</taxon>
        <taxon>Hyphomicrobiales</taxon>
        <taxon>Nitrobacteraceae</taxon>
        <taxon>Rhodoplanes</taxon>
    </lineage>
</organism>
<sequence length="364" mass="36650">MGTDSQSWRLPADAGALVLAGAFGVTVVLIVLLLPLLRRHALAQPNARSSHVSPTPQGGGIAVVAGALLAMAGVALSSAALWSAAPWGAEIVPADPAPALVALGVVILAVTGLVDDVRPLPPGPRLALQVLAAGLVVAALPAEPRLMASLPPLAERLALGLALVWFVNLVNFMDGIDWMTVAQMVPMTAALALLAGLGALPAAAGLAALALLGALLGFAPFNRPTARLFLGDVGSLPIGLATGWLLSLLAVGGHVAAAVLLPLYYVADATITLLRRLARGERVWEAHRTHFYQRAVANGLTVPQVVGRVAAVNVALAALAVGTVLWPGAPVGTAAVAAGGGMVAALLADFCRGRSGDLPSRGAP</sequence>
<evidence type="ECO:0000256" key="3">
    <source>
        <dbReference type="ARBA" id="ARBA00022679"/>
    </source>
</evidence>
<evidence type="ECO:0000256" key="2">
    <source>
        <dbReference type="ARBA" id="ARBA00022475"/>
    </source>
</evidence>
<keyword evidence="7" id="KW-0479">Metal-binding</keyword>
<feature type="transmembrane region" description="Helical" evidence="8">
    <location>
        <begin position="58"/>
        <end position="85"/>
    </location>
</feature>
<feature type="transmembrane region" description="Helical" evidence="8">
    <location>
        <begin position="188"/>
        <end position="221"/>
    </location>
</feature>
<feature type="transmembrane region" description="Helical" evidence="8">
    <location>
        <begin position="305"/>
        <end position="326"/>
    </location>
</feature>
<feature type="transmembrane region" description="Helical" evidence="8">
    <location>
        <begin position="157"/>
        <end position="176"/>
    </location>
</feature>
<dbReference type="PANTHER" id="PTHR22926:SF3">
    <property type="entry name" value="UNDECAPRENYL-PHOSPHATE ALPHA-N-ACETYLGLUCOSAMINYL 1-PHOSPHATE TRANSFERASE"/>
    <property type="match status" value="1"/>
</dbReference>
<feature type="binding site" evidence="7">
    <location>
        <position position="232"/>
    </location>
    <ligand>
        <name>Mg(2+)</name>
        <dbReference type="ChEBI" id="CHEBI:18420"/>
    </ligand>
</feature>
<feature type="transmembrane region" description="Helical" evidence="8">
    <location>
        <begin position="126"/>
        <end position="142"/>
    </location>
</feature>
<feature type="binding site" evidence="7">
    <location>
        <position position="171"/>
    </location>
    <ligand>
        <name>Mg(2+)</name>
        <dbReference type="ChEBI" id="CHEBI:18420"/>
    </ligand>
</feature>
<evidence type="ECO:0000313" key="9">
    <source>
        <dbReference type="EMBL" id="RAI44938.1"/>
    </source>
</evidence>
<dbReference type="GO" id="GO:0009103">
    <property type="term" value="P:lipopolysaccharide biosynthetic process"/>
    <property type="evidence" value="ECO:0007669"/>
    <property type="project" value="TreeGrafter"/>
</dbReference>
<dbReference type="CDD" id="cd06854">
    <property type="entry name" value="GT_WbpL_WbcO_like"/>
    <property type="match status" value="1"/>
</dbReference>
<gene>
    <name evidence="9" type="ORF">CH341_06545</name>
</gene>